<sequence>MAVNAVAHTGPYGKCTAYEPTDTYVQVHCRYNNRVPNLWYFTDQGWIYSGYFSRSYSSVPYCSIL</sequence>
<dbReference type="Proteomes" id="UP001352223">
    <property type="component" value="Unassembled WGS sequence"/>
</dbReference>
<protein>
    <recommendedName>
        <fullName evidence="3">SH3 domain-containing protein</fullName>
    </recommendedName>
</protein>
<dbReference type="RefSeq" id="WP_324768496.1">
    <property type="nucleotide sequence ID" value="NZ_BAAATS010000073.1"/>
</dbReference>
<organism evidence="1 2">
    <name type="scientific">Streptomyces kunmingensis</name>
    <dbReference type="NCBI Taxonomy" id="68225"/>
    <lineage>
        <taxon>Bacteria</taxon>
        <taxon>Bacillati</taxon>
        <taxon>Actinomycetota</taxon>
        <taxon>Actinomycetes</taxon>
        <taxon>Kitasatosporales</taxon>
        <taxon>Streptomycetaceae</taxon>
        <taxon>Streptomyces</taxon>
    </lineage>
</organism>
<evidence type="ECO:0008006" key="3">
    <source>
        <dbReference type="Google" id="ProtNLM"/>
    </source>
</evidence>
<evidence type="ECO:0000313" key="2">
    <source>
        <dbReference type="Proteomes" id="UP001352223"/>
    </source>
</evidence>
<reference evidence="1 2" key="1">
    <citation type="submission" date="2022-10" db="EMBL/GenBank/DDBJ databases">
        <authorList>
            <person name="Xie J."/>
            <person name="Shen N."/>
        </authorList>
    </citation>
    <scope>NUCLEOTIDE SEQUENCE [LARGE SCALE GENOMIC DNA]</scope>
    <source>
        <strain evidence="1 2">DSM 41681</strain>
    </source>
</reference>
<gene>
    <name evidence="1" type="ORF">OKJ48_13480</name>
</gene>
<accession>A0ABU6CAN9</accession>
<name>A0ABU6CAN9_9ACTN</name>
<evidence type="ECO:0000313" key="1">
    <source>
        <dbReference type="EMBL" id="MEB3961251.1"/>
    </source>
</evidence>
<proteinExistence type="predicted"/>
<dbReference type="EMBL" id="JAOZYB010000084">
    <property type="protein sequence ID" value="MEB3961251.1"/>
    <property type="molecule type" value="Genomic_DNA"/>
</dbReference>
<comment type="caution">
    <text evidence="1">The sequence shown here is derived from an EMBL/GenBank/DDBJ whole genome shotgun (WGS) entry which is preliminary data.</text>
</comment>
<keyword evidence="2" id="KW-1185">Reference proteome</keyword>